<evidence type="ECO:0000313" key="21">
    <source>
        <dbReference type="RefSeq" id="XP_019496657.1"/>
    </source>
</evidence>
<dbReference type="GO" id="GO:0005102">
    <property type="term" value="F:signaling receptor binding"/>
    <property type="evidence" value="ECO:0007669"/>
    <property type="project" value="UniProtKB-ARBA"/>
</dbReference>
<dbReference type="InterPro" id="IPR023152">
    <property type="entry name" value="RasGAP_CS"/>
</dbReference>
<dbReference type="CDD" id="cd13260">
    <property type="entry name" value="PH_RASA1"/>
    <property type="match status" value="1"/>
</dbReference>
<keyword evidence="5" id="KW-0597">Phosphoprotein</keyword>
<evidence type="ECO:0000256" key="4">
    <source>
        <dbReference type="ARBA" id="ARBA00022490"/>
    </source>
</evidence>
<dbReference type="InterPro" id="IPR039360">
    <property type="entry name" value="Ras_GTPase"/>
</dbReference>
<dbReference type="InterPro" id="IPR001849">
    <property type="entry name" value="PH_domain"/>
</dbReference>
<evidence type="ECO:0000259" key="15">
    <source>
        <dbReference type="PROSITE" id="PS50001"/>
    </source>
</evidence>
<keyword evidence="7" id="KW-0007">Acetylation</keyword>
<evidence type="ECO:0000259" key="19">
    <source>
        <dbReference type="PROSITE" id="PS50018"/>
    </source>
</evidence>
<dbReference type="GO" id="GO:0019899">
    <property type="term" value="F:enzyme binding"/>
    <property type="evidence" value="ECO:0007669"/>
    <property type="project" value="UniProtKB-ARBA"/>
</dbReference>
<keyword evidence="4" id="KW-0963">Cytoplasm</keyword>
<accession>A0A8B7R7J9</accession>
<dbReference type="SMART" id="SM00233">
    <property type="entry name" value="PH"/>
    <property type="match status" value="1"/>
</dbReference>
<keyword evidence="6" id="KW-0677">Repeat</keyword>
<dbReference type="InterPro" id="IPR036860">
    <property type="entry name" value="SH2_dom_sf"/>
</dbReference>
<dbReference type="FunFam" id="1.10.506.10:FF:000007">
    <property type="entry name" value="RAS p21 protein activator 1"/>
    <property type="match status" value="1"/>
</dbReference>
<dbReference type="PROSITE" id="PS50018">
    <property type="entry name" value="RAS_GTPASE_ACTIV_2"/>
    <property type="match status" value="1"/>
</dbReference>
<dbReference type="PROSITE" id="PS00509">
    <property type="entry name" value="RAS_GTPASE_ACTIV_1"/>
    <property type="match status" value="1"/>
</dbReference>
<dbReference type="FunFam" id="2.30.29.30:FF:000090">
    <property type="entry name" value="RAS p21 protein activator 1"/>
    <property type="match status" value="1"/>
</dbReference>
<sequence length="986" mass="109396">MMAAEAGSEEGGPVTAGAAGGGAAAGSSAYPAVCRVKIPAALPVAAAPYPGLAEAGVAGTVGSGAALGSGFLGAGSVAGTLGGAGLSGGGAAAGVAGAAAAGPGGEMALTKGTTSLPAENFGAGGGFPPLPPPPQLPPLGAGLGTVDEGDSLDGPEYEEEEVAIPLTAPPTNQWYHGKLDRTMAEERLRQAGKSGSYLIRESDRRPGSFVLSFLSLTNVVNHFRIIAMCGDYYIGGRRFSSLSDLIGYYSHVSCLLKGEKLLYPVAPPEPVEDRRRVRAILPYTKVPDTDEISFLKGDMFIVHNELEDGWMWVTNLRTDEQGLIVEDLVEEVVCMYFQDCVFYGTDYVIVSNFYFNSIGDIIDHYRKEQIVEGYYLKEPVPMQDQEQVLNDTVDGKEIYNTIRRKTKDAFYKNIVKKGYLLKKGKGKRWKNLYFILEGSDAQLIYFESEKRATKPKGLIDLSVCSVYVVHDSLFGRPNCFQIVVQHFSEEHYIFYFAGETPEQAEDWMKGLQAFCNLRKSSPGTSNKRLRQVSSLVLHIEEAHKLPIKHFTSPYCNIYLNSVQVAKTHAREGQNPVWSEEFVFDDLPPDINRFEITLSNKTKKSKDPDILFMRCQLSRLQKGHATDEWFLLSSHIPLKGIEPGSLRVRARYSMEKIMPEEEYSEFKELILQKELHVVYALSHVCGQDRTLLASILLRIFLHEKLESLLLCTLNDREISMEDEATTLFRATTLASTLMEQYMKATATQFVHHALKDSILKIMESKQSCELSPSKLEKNEDVNTNLAHLLNILSELVEKIFMASEILPPTLRYIYGCLQKSVQHKWPTNTTMRTRVVSGFVFLRLICPAILNPRMFNIISDSPSPIAARTLILVAKSVQNLANLVEFGAKEPYMEGVNPFIKSNKHRMIMFLDELGNVPELPDTTEHSRTDLSRDLAALHEICVAHSDELRTLSNERGAQQHVLKKLLAITELLQQKQNQYTKTNDVR</sequence>
<dbReference type="InterPro" id="IPR000008">
    <property type="entry name" value="C2_dom"/>
</dbReference>
<dbReference type="InterPro" id="IPR035841">
    <property type="entry name" value="RasGAP_N_SH2"/>
</dbReference>
<dbReference type="InterPro" id="IPR035652">
    <property type="entry name" value="RasGAP_SH3"/>
</dbReference>
<dbReference type="SMART" id="SM00326">
    <property type="entry name" value="SH3"/>
    <property type="match status" value="1"/>
</dbReference>
<evidence type="ECO:0000256" key="13">
    <source>
        <dbReference type="PROSITE-ProRule" id="PRU00191"/>
    </source>
</evidence>
<evidence type="ECO:0000256" key="7">
    <source>
        <dbReference type="ARBA" id="ARBA00022990"/>
    </source>
</evidence>
<dbReference type="SUPFAM" id="SSF50729">
    <property type="entry name" value="PH domain-like"/>
    <property type="match status" value="1"/>
</dbReference>
<feature type="domain" description="C2" evidence="18">
    <location>
        <begin position="516"/>
        <end position="629"/>
    </location>
</feature>
<dbReference type="OrthoDB" id="1562946at2759"/>
<keyword evidence="8 13" id="KW-0727">SH2 domain</keyword>
<evidence type="ECO:0000259" key="17">
    <source>
        <dbReference type="PROSITE" id="PS50003"/>
    </source>
</evidence>
<evidence type="ECO:0000256" key="2">
    <source>
        <dbReference type="ARBA" id="ARBA00022443"/>
    </source>
</evidence>
<feature type="domain" description="Ras-GAP" evidence="19">
    <location>
        <begin position="687"/>
        <end position="881"/>
    </location>
</feature>
<gene>
    <name evidence="21" type="primary">RASA1</name>
</gene>
<dbReference type="FunFam" id="2.30.30.40:FF:000050">
    <property type="entry name" value="RAS p21 protein activator 1"/>
    <property type="match status" value="1"/>
</dbReference>
<evidence type="ECO:0000256" key="10">
    <source>
        <dbReference type="ARBA" id="ARBA00071364"/>
    </source>
</evidence>
<dbReference type="PANTHER" id="PTHR10194">
    <property type="entry name" value="RAS GTPASE-ACTIVATING PROTEINS"/>
    <property type="match status" value="1"/>
</dbReference>
<dbReference type="SUPFAM" id="SSF49562">
    <property type="entry name" value="C2 domain (Calcium/lipid-binding domain, CaLB)"/>
    <property type="match status" value="1"/>
</dbReference>
<dbReference type="GO" id="GO:0048731">
    <property type="term" value="P:system development"/>
    <property type="evidence" value="ECO:0007669"/>
    <property type="project" value="UniProtKB-ARBA"/>
</dbReference>
<dbReference type="Proteomes" id="UP000694851">
    <property type="component" value="Unplaced"/>
</dbReference>
<dbReference type="SMART" id="SM00252">
    <property type="entry name" value="SH2"/>
    <property type="match status" value="1"/>
</dbReference>
<evidence type="ECO:0000259" key="18">
    <source>
        <dbReference type="PROSITE" id="PS50004"/>
    </source>
</evidence>
<dbReference type="Pfam" id="PF00018">
    <property type="entry name" value="SH3_1"/>
    <property type="match status" value="1"/>
</dbReference>
<comment type="subcellular location">
    <subcellularLocation>
        <location evidence="1">Cytoplasm</location>
    </subcellularLocation>
</comment>
<reference evidence="21" key="1">
    <citation type="submission" date="2025-08" db="UniProtKB">
        <authorList>
            <consortium name="RefSeq"/>
        </authorList>
    </citation>
    <scope>IDENTIFICATION</scope>
    <source>
        <tissue evidence="21">Muscle</tissue>
    </source>
</reference>
<dbReference type="GeneID" id="109381973"/>
<dbReference type="CDD" id="cd05391">
    <property type="entry name" value="RasGAP_p120GAP"/>
    <property type="match status" value="1"/>
</dbReference>
<dbReference type="InterPro" id="IPR011993">
    <property type="entry name" value="PH-like_dom_sf"/>
</dbReference>
<keyword evidence="20" id="KW-1185">Reference proteome</keyword>
<dbReference type="PANTHER" id="PTHR10194:SF146">
    <property type="entry name" value="RAS GTPASE-ACTIVATING PROTEIN 1"/>
    <property type="match status" value="1"/>
</dbReference>
<dbReference type="Pfam" id="PF00169">
    <property type="entry name" value="PH"/>
    <property type="match status" value="1"/>
</dbReference>
<dbReference type="InterPro" id="IPR008936">
    <property type="entry name" value="Rho_GTPase_activation_prot"/>
</dbReference>
<dbReference type="Gene3D" id="1.10.506.10">
    <property type="entry name" value="GTPase Activation - p120gap, domain 1"/>
    <property type="match status" value="2"/>
</dbReference>
<dbReference type="CDD" id="cd08400">
    <property type="entry name" value="C2_Ras_p21A1"/>
    <property type="match status" value="1"/>
</dbReference>
<dbReference type="KEGG" id="hai:109381973"/>
<dbReference type="GO" id="GO:0005096">
    <property type="term" value="F:GTPase activator activity"/>
    <property type="evidence" value="ECO:0007669"/>
    <property type="project" value="UniProtKB-KW"/>
</dbReference>
<protein>
    <recommendedName>
        <fullName evidence="10">Ras GTPase-activating protein 1</fullName>
    </recommendedName>
    <alternativeName>
        <fullName evidence="11">Ras p21 protein activator</fullName>
    </alternativeName>
    <alternativeName>
        <fullName evidence="12">p120GAP</fullName>
    </alternativeName>
</protein>
<evidence type="ECO:0000313" key="20">
    <source>
        <dbReference type="Proteomes" id="UP000694851"/>
    </source>
</evidence>
<dbReference type="PRINTS" id="PR00401">
    <property type="entry name" value="SH2DOMAIN"/>
</dbReference>
<dbReference type="Gene3D" id="2.30.30.40">
    <property type="entry name" value="SH3 Domains"/>
    <property type="match status" value="1"/>
</dbReference>
<dbReference type="CDD" id="cd11788">
    <property type="entry name" value="SH3_RasGAP"/>
    <property type="match status" value="1"/>
</dbReference>
<keyword evidence="2 14" id="KW-0728">SH3 domain</keyword>
<dbReference type="InterPro" id="IPR000980">
    <property type="entry name" value="SH2"/>
</dbReference>
<evidence type="ECO:0000256" key="11">
    <source>
        <dbReference type="ARBA" id="ARBA00081093"/>
    </source>
</evidence>
<evidence type="ECO:0000256" key="12">
    <source>
        <dbReference type="ARBA" id="ARBA00081159"/>
    </source>
</evidence>
<dbReference type="CDD" id="cd10353">
    <property type="entry name" value="SH2_Nterm_RasGAP"/>
    <property type="match status" value="1"/>
</dbReference>
<dbReference type="SMART" id="SM00239">
    <property type="entry name" value="C2"/>
    <property type="match status" value="1"/>
</dbReference>
<dbReference type="Pfam" id="PF00616">
    <property type="entry name" value="RasGAP"/>
    <property type="match status" value="1"/>
</dbReference>
<evidence type="ECO:0000256" key="9">
    <source>
        <dbReference type="ARBA" id="ARBA00065582"/>
    </source>
</evidence>
<dbReference type="InterPro" id="IPR001936">
    <property type="entry name" value="RasGAP_dom"/>
</dbReference>
<dbReference type="SUPFAM" id="SSF55550">
    <property type="entry name" value="SH2 domain"/>
    <property type="match status" value="2"/>
</dbReference>
<evidence type="ECO:0000256" key="8">
    <source>
        <dbReference type="ARBA" id="ARBA00022999"/>
    </source>
</evidence>
<dbReference type="InterPro" id="IPR036028">
    <property type="entry name" value="SH3-like_dom_sf"/>
</dbReference>
<organism evidence="20 21">
    <name type="scientific">Hipposideros armiger</name>
    <name type="common">Great Himalayan leaf-nosed bat</name>
    <dbReference type="NCBI Taxonomy" id="186990"/>
    <lineage>
        <taxon>Eukaryota</taxon>
        <taxon>Metazoa</taxon>
        <taxon>Chordata</taxon>
        <taxon>Craniata</taxon>
        <taxon>Vertebrata</taxon>
        <taxon>Euteleostomi</taxon>
        <taxon>Mammalia</taxon>
        <taxon>Eutheria</taxon>
        <taxon>Laurasiatheria</taxon>
        <taxon>Chiroptera</taxon>
        <taxon>Yinpterochiroptera</taxon>
        <taxon>Rhinolophoidea</taxon>
        <taxon>Hipposideridae</taxon>
        <taxon>Hipposideros</taxon>
    </lineage>
</organism>
<evidence type="ECO:0000259" key="16">
    <source>
        <dbReference type="PROSITE" id="PS50002"/>
    </source>
</evidence>
<evidence type="ECO:0000256" key="1">
    <source>
        <dbReference type="ARBA" id="ARBA00004496"/>
    </source>
</evidence>
<feature type="domain" description="PH" evidence="17">
    <location>
        <begin position="413"/>
        <end position="516"/>
    </location>
</feature>
<dbReference type="FunFam" id="3.30.505.10:FF:000033">
    <property type="entry name" value="RAS p21 protein activator 1"/>
    <property type="match status" value="1"/>
</dbReference>
<evidence type="ECO:0000256" key="14">
    <source>
        <dbReference type="PROSITE-ProRule" id="PRU00192"/>
    </source>
</evidence>
<dbReference type="SUPFAM" id="SSF48350">
    <property type="entry name" value="GTPase activation domain, GAP"/>
    <property type="match status" value="1"/>
</dbReference>
<dbReference type="RefSeq" id="XP_019496657.1">
    <property type="nucleotide sequence ID" value="XM_019641112.1"/>
</dbReference>
<keyword evidence="3" id="KW-0343">GTPase activation</keyword>
<feature type="domain" description="SH2" evidence="15">
    <location>
        <begin position="174"/>
        <end position="265"/>
    </location>
</feature>
<dbReference type="InterPro" id="IPR035892">
    <property type="entry name" value="C2_domain_sf"/>
</dbReference>
<dbReference type="PROSITE" id="PS50001">
    <property type="entry name" value="SH2"/>
    <property type="match status" value="1"/>
</dbReference>
<dbReference type="Gene3D" id="2.60.40.150">
    <property type="entry name" value="C2 domain"/>
    <property type="match status" value="1"/>
</dbReference>
<dbReference type="GO" id="GO:0005737">
    <property type="term" value="C:cytoplasm"/>
    <property type="evidence" value="ECO:0007669"/>
    <property type="project" value="UniProtKB-SubCell"/>
</dbReference>
<dbReference type="PROSITE" id="PS50002">
    <property type="entry name" value="SH3"/>
    <property type="match status" value="1"/>
</dbReference>
<dbReference type="AlphaFoldDB" id="A0A8B7R7J9"/>
<name>A0A8B7R7J9_HIPAR</name>
<dbReference type="SUPFAM" id="SSF50044">
    <property type="entry name" value="SH3-domain"/>
    <property type="match status" value="1"/>
</dbReference>
<dbReference type="PROSITE" id="PS50003">
    <property type="entry name" value="PH_DOMAIN"/>
    <property type="match status" value="1"/>
</dbReference>
<dbReference type="SMART" id="SM00323">
    <property type="entry name" value="RasGAP"/>
    <property type="match status" value="1"/>
</dbReference>
<dbReference type="Gene3D" id="3.30.505.10">
    <property type="entry name" value="SH2 domain"/>
    <property type="match status" value="1"/>
</dbReference>
<evidence type="ECO:0000256" key="5">
    <source>
        <dbReference type="ARBA" id="ARBA00022553"/>
    </source>
</evidence>
<comment type="subunit">
    <text evidence="9">Interacts with SQSTM1. Interacts with SPSB1; the interaction does not promote degradation. Interacts with CAV2 (tyrosine phosphorylated form). Directly interacts with NCK1. Interacts with PDGFRB (tyrosine phosphorylated). Interacts (via SH2 domain) with the 'Tyr-9' phosphorylated form of PDPK1. Interacts with tyrosine-phosphorylated EPHB4.</text>
</comment>
<dbReference type="InterPro" id="IPR001452">
    <property type="entry name" value="SH3_domain"/>
</dbReference>
<dbReference type="PROSITE" id="PS50004">
    <property type="entry name" value="C2"/>
    <property type="match status" value="1"/>
</dbReference>
<evidence type="ECO:0000256" key="6">
    <source>
        <dbReference type="ARBA" id="ARBA00022737"/>
    </source>
</evidence>
<dbReference type="Pfam" id="PF00017">
    <property type="entry name" value="SH2"/>
    <property type="match status" value="1"/>
</dbReference>
<evidence type="ECO:0000256" key="3">
    <source>
        <dbReference type="ARBA" id="ARBA00022468"/>
    </source>
</evidence>
<dbReference type="Pfam" id="PF00168">
    <property type="entry name" value="C2"/>
    <property type="match status" value="1"/>
</dbReference>
<dbReference type="Gene3D" id="2.30.29.30">
    <property type="entry name" value="Pleckstrin-homology domain (PH domain)/Phosphotyrosine-binding domain (PTB)"/>
    <property type="match status" value="1"/>
</dbReference>
<feature type="domain" description="SH3" evidence="16">
    <location>
        <begin position="272"/>
        <end position="334"/>
    </location>
</feature>
<dbReference type="CTD" id="5921"/>
<dbReference type="FunFam" id="2.60.40.150:FF:000052">
    <property type="entry name" value="RAS p21 protein activator 1"/>
    <property type="match status" value="1"/>
</dbReference>
<proteinExistence type="predicted"/>